<proteinExistence type="predicted"/>
<evidence type="ECO:0000256" key="2">
    <source>
        <dbReference type="ARBA" id="ARBA00022679"/>
    </source>
</evidence>
<dbReference type="Gene3D" id="1.10.3810.10">
    <property type="entry name" value="Biosynthetic peptidoglycan transglycosylase-like"/>
    <property type="match status" value="1"/>
</dbReference>
<dbReference type="Proteomes" id="UP000823619">
    <property type="component" value="Unassembled WGS sequence"/>
</dbReference>
<feature type="domain" description="Glycosyl transferase family 51" evidence="3">
    <location>
        <begin position="50"/>
        <end position="213"/>
    </location>
</feature>
<dbReference type="InterPro" id="IPR036950">
    <property type="entry name" value="PBP_transglycosylase"/>
</dbReference>
<protein>
    <submittedName>
        <fullName evidence="4">Transglycosylase domain-containing protein</fullName>
    </submittedName>
</protein>
<evidence type="ECO:0000256" key="1">
    <source>
        <dbReference type="ARBA" id="ARBA00004752"/>
    </source>
</evidence>
<dbReference type="GO" id="GO:0009252">
    <property type="term" value="P:peptidoglycan biosynthetic process"/>
    <property type="evidence" value="ECO:0007669"/>
    <property type="project" value="TreeGrafter"/>
</dbReference>
<dbReference type="AlphaFoldDB" id="A0A9D9EF67"/>
<evidence type="ECO:0000259" key="3">
    <source>
        <dbReference type="Pfam" id="PF00912"/>
    </source>
</evidence>
<dbReference type="InterPro" id="IPR050396">
    <property type="entry name" value="Glycosyltr_51/Transpeptidase"/>
</dbReference>
<keyword evidence="2" id="KW-0808">Transferase</keyword>
<sequence>MVCCGGLLCVAVLIYMFCLPKDLFKGTCYSTVMTDRHGELLGARIAEDGQWRFPPSDTVPEKFAVAITEFEDRWFRVHPGVNPVSLVKAAWRNISAGHVVSGGSTLTMQVIRLSRQRERTVGQKIIECILATRLELRCSKDEIMALYAAHAPFGGNVVGLEAASWRYFGKPSSELSWGEAATLAVLPNAPSMIHPGKNREQLKAKRDRLLKRLAERKKIDAETCGLACSEPLPDEPLPLPQYAPHLMDLLSKAQETVPRRETGKTHKVPASGGIIMQNGAIQGVRMDNGRIESPIDIALQKRVDNIMERWNNELSRSGIKDLAAVV</sequence>
<dbReference type="SUPFAM" id="SSF53955">
    <property type="entry name" value="Lysozyme-like"/>
    <property type="match status" value="1"/>
</dbReference>
<comment type="pathway">
    <text evidence="1">Cell wall biogenesis; peptidoglycan biosynthesis.</text>
</comment>
<feature type="non-terminal residue" evidence="4">
    <location>
        <position position="326"/>
    </location>
</feature>
<organism evidence="4 5">
    <name type="scientific">Candidatus Cryptobacteroides merdavium</name>
    <dbReference type="NCBI Taxonomy" id="2840769"/>
    <lineage>
        <taxon>Bacteria</taxon>
        <taxon>Pseudomonadati</taxon>
        <taxon>Bacteroidota</taxon>
        <taxon>Bacteroidia</taxon>
        <taxon>Bacteroidales</taxon>
        <taxon>Candidatus Cryptobacteroides</taxon>
    </lineage>
</organism>
<dbReference type="EMBL" id="JADIMO010000109">
    <property type="protein sequence ID" value="MBO8445735.1"/>
    <property type="molecule type" value="Genomic_DNA"/>
</dbReference>
<dbReference type="Pfam" id="PF00912">
    <property type="entry name" value="Transgly"/>
    <property type="match status" value="1"/>
</dbReference>
<name>A0A9D9EF67_9BACT</name>
<dbReference type="InterPro" id="IPR023346">
    <property type="entry name" value="Lysozyme-like_dom_sf"/>
</dbReference>
<dbReference type="InterPro" id="IPR001264">
    <property type="entry name" value="Glyco_trans_51"/>
</dbReference>
<dbReference type="PANTHER" id="PTHR32282">
    <property type="entry name" value="BINDING PROTEIN TRANSPEPTIDASE, PUTATIVE-RELATED"/>
    <property type="match status" value="1"/>
</dbReference>
<evidence type="ECO:0000313" key="5">
    <source>
        <dbReference type="Proteomes" id="UP000823619"/>
    </source>
</evidence>
<reference evidence="4" key="2">
    <citation type="journal article" date="2021" name="PeerJ">
        <title>Extensive microbial diversity within the chicken gut microbiome revealed by metagenomics and culture.</title>
        <authorList>
            <person name="Gilroy R."/>
            <person name="Ravi A."/>
            <person name="Getino M."/>
            <person name="Pursley I."/>
            <person name="Horton D.L."/>
            <person name="Alikhan N.F."/>
            <person name="Baker D."/>
            <person name="Gharbi K."/>
            <person name="Hall N."/>
            <person name="Watson M."/>
            <person name="Adriaenssens E.M."/>
            <person name="Foster-Nyarko E."/>
            <person name="Jarju S."/>
            <person name="Secka A."/>
            <person name="Antonio M."/>
            <person name="Oren A."/>
            <person name="Chaudhuri R.R."/>
            <person name="La Ragione R."/>
            <person name="Hildebrand F."/>
            <person name="Pallen M.J."/>
        </authorList>
    </citation>
    <scope>NUCLEOTIDE SEQUENCE</scope>
    <source>
        <strain evidence="4">D5-748</strain>
    </source>
</reference>
<gene>
    <name evidence="4" type="ORF">IAC23_08630</name>
</gene>
<dbReference type="PANTHER" id="PTHR32282:SF15">
    <property type="entry name" value="PENICILLIN-BINDING PROTEIN 1C"/>
    <property type="match status" value="1"/>
</dbReference>
<dbReference type="GO" id="GO:0008955">
    <property type="term" value="F:peptidoglycan glycosyltransferase activity"/>
    <property type="evidence" value="ECO:0007669"/>
    <property type="project" value="TreeGrafter"/>
</dbReference>
<accession>A0A9D9EF67</accession>
<evidence type="ECO:0000313" key="4">
    <source>
        <dbReference type="EMBL" id="MBO8445735.1"/>
    </source>
</evidence>
<reference evidence="4" key="1">
    <citation type="submission" date="2020-10" db="EMBL/GenBank/DDBJ databases">
        <authorList>
            <person name="Gilroy R."/>
        </authorList>
    </citation>
    <scope>NUCLEOTIDE SEQUENCE</scope>
    <source>
        <strain evidence="4">D5-748</strain>
    </source>
</reference>
<comment type="caution">
    <text evidence="4">The sequence shown here is derived from an EMBL/GenBank/DDBJ whole genome shotgun (WGS) entry which is preliminary data.</text>
</comment>
<dbReference type="GO" id="GO:0030288">
    <property type="term" value="C:outer membrane-bounded periplasmic space"/>
    <property type="evidence" value="ECO:0007669"/>
    <property type="project" value="TreeGrafter"/>
</dbReference>